<name>A0ACB7XDK3_9ERIC</name>
<dbReference type="EMBL" id="CM037156">
    <property type="protein sequence ID" value="KAH7838774.1"/>
    <property type="molecule type" value="Genomic_DNA"/>
</dbReference>
<reference evidence="1 2" key="1">
    <citation type="journal article" date="2021" name="Hortic Res">
        <title>High-quality reference genome and annotation aids understanding of berry development for evergreen blueberry (Vaccinium darrowii).</title>
        <authorList>
            <person name="Yu J."/>
            <person name="Hulse-Kemp A.M."/>
            <person name="Babiker E."/>
            <person name="Staton M."/>
        </authorList>
    </citation>
    <scope>NUCLEOTIDE SEQUENCE [LARGE SCALE GENOMIC DNA]</scope>
    <source>
        <strain evidence="2">cv. NJ 8807/NJ 8810</strain>
        <tissue evidence="1">Young leaf</tissue>
    </source>
</reference>
<accession>A0ACB7XDK3</accession>
<organism evidence="1 2">
    <name type="scientific">Vaccinium darrowii</name>
    <dbReference type="NCBI Taxonomy" id="229202"/>
    <lineage>
        <taxon>Eukaryota</taxon>
        <taxon>Viridiplantae</taxon>
        <taxon>Streptophyta</taxon>
        <taxon>Embryophyta</taxon>
        <taxon>Tracheophyta</taxon>
        <taxon>Spermatophyta</taxon>
        <taxon>Magnoliopsida</taxon>
        <taxon>eudicotyledons</taxon>
        <taxon>Gunneridae</taxon>
        <taxon>Pentapetalae</taxon>
        <taxon>asterids</taxon>
        <taxon>Ericales</taxon>
        <taxon>Ericaceae</taxon>
        <taxon>Vaccinioideae</taxon>
        <taxon>Vaccinieae</taxon>
        <taxon>Vaccinium</taxon>
    </lineage>
</organism>
<protein>
    <submittedName>
        <fullName evidence="1">Uncharacterized protein</fullName>
    </submittedName>
</protein>
<proteinExistence type="predicted"/>
<evidence type="ECO:0000313" key="1">
    <source>
        <dbReference type="EMBL" id="KAH7838774.1"/>
    </source>
</evidence>
<comment type="caution">
    <text evidence="1">The sequence shown here is derived from an EMBL/GenBank/DDBJ whole genome shotgun (WGS) entry which is preliminary data.</text>
</comment>
<keyword evidence="2" id="KW-1185">Reference proteome</keyword>
<evidence type="ECO:0000313" key="2">
    <source>
        <dbReference type="Proteomes" id="UP000828048"/>
    </source>
</evidence>
<dbReference type="Proteomes" id="UP000828048">
    <property type="component" value="Chromosome 6"/>
</dbReference>
<gene>
    <name evidence="1" type="ORF">Vadar_030987</name>
</gene>
<sequence>MPKVLPKSCPDKCGNLTIPFPFGIGKHCYLDETFGVECNKSSNSTSLIYSFPGGDLDGMKFKEISLLGYATVKSFPIPTCYNNSGGFSFDGSGGYYADKPFTISYVRNKFVGLGCDIFAYVQGDEDMPTTIGCASFCGNPNKSNPTSTDRGYCETALPRTINGFEVGVYSVNTLTRVWTKKPCNFAFIVDKKFSKFDQFNSTFSNISYWANRVFDAPIVLDWGIGNISCHEASKSKDYLCSRNAKCRDGHAAGRGYNCYCQQGYQGNPYLSDGCKDIDECKDPNLNECKDNAICNNTPGSYSCTCPMGYYSDHLADDGLRCIPGQGHQFSPRILLLDSESCYSYATDGITEGCSNPSLVFPHHTA</sequence>